<dbReference type="InterPro" id="IPR000757">
    <property type="entry name" value="Beta-glucanase-like"/>
</dbReference>
<dbReference type="PANTHER" id="PTHR10963">
    <property type="entry name" value="GLYCOSYL HYDROLASE-RELATED"/>
    <property type="match status" value="1"/>
</dbReference>
<dbReference type="Gene3D" id="2.60.120.200">
    <property type="match status" value="1"/>
</dbReference>
<dbReference type="PROSITE" id="PS51762">
    <property type="entry name" value="GH16_2"/>
    <property type="match status" value="1"/>
</dbReference>
<dbReference type="EMBL" id="CP121196">
    <property type="protein sequence ID" value="XBH16792.1"/>
    <property type="molecule type" value="Genomic_DNA"/>
</dbReference>
<dbReference type="RefSeq" id="WP_348262020.1">
    <property type="nucleotide sequence ID" value="NZ_CP121196.1"/>
</dbReference>
<organism evidence="5">
    <name type="scientific">Telmatobacter sp. DSM 110680</name>
    <dbReference type="NCBI Taxonomy" id="3036704"/>
    <lineage>
        <taxon>Bacteria</taxon>
        <taxon>Pseudomonadati</taxon>
        <taxon>Acidobacteriota</taxon>
        <taxon>Terriglobia</taxon>
        <taxon>Terriglobales</taxon>
        <taxon>Acidobacteriaceae</taxon>
        <taxon>Telmatobacter</taxon>
    </lineage>
</organism>
<evidence type="ECO:0000256" key="1">
    <source>
        <dbReference type="ARBA" id="ARBA00006865"/>
    </source>
</evidence>
<evidence type="ECO:0000256" key="2">
    <source>
        <dbReference type="SAM" id="MobiDB-lite"/>
    </source>
</evidence>
<feature type="chain" id="PRO_5043783855" evidence="3">
    <location>
        <begin position="21"/>
        <end position="372"/>
    </location>
</feature>
<dbReference type="SUPFAM" id="SSF49899">
    <property type="entry name" value="Concanavalin A-like lectins/glucanases"/>
    <property type="match status" value="1"/>
</dbReference>
<dbReference type="AlphaFoldDB" id="A0AAU7DFL5"/>
<dbReference type="InterPro" id="IPR013320">
    <property type="entry name" value="ConA-like_dom_sf"/>
</dbReference>
<protein>
    <submittedName>
        <fullName evidence="5">Family 16 glycosylhydrolase</fullName>
    </submittedName>
</protein>
<dbReference type="InterPro" id="IPR026876">
    <property type="entry name" value="Fn3_assoc_repeat"/>
</dbReference>
<feature type="compositionally biased region" description="Low complexity" evidence="2">
    <location>
        <begin position="31"/>
        <end position="40"/>
    </location>
</feature>
<evidence type="ECO:0000313" key="5">
    <source>
        <dbReference type="EMBL" id="XBH16792.1"/>
    </source>
</evidence>
<dbReference type="PANTHER" id="PTHR10963:SF55">
    <property type="entry name" value="GLYCOSIDE HYDROLASE FAMILY 16 PROTEIN"/>
    <property type="match status" value="1"/>
</dbReference>
<evidence type="ECO:0000259" key="4">
    <source>
        <dbReference type="PROSITE" id="PS51762"/>
    </source>
</evidence>
<name>A0AAU7DFL5_9BACT</name>
<evidence type="ECO:0000256" key="3">
    <source>
        <dbReference type="SAM" id="SignalP"/>
    </source>
</evidence>
<dbReference type="Pfam" id="PF00722">
    <property type="entry name" value="Glyco_hydro_16"/>
    <property type="match status" value="1"/>
</dbReference>
<proteinExistence type="inferred from homology"/>
<accession>A0AAU7DFL5</accession>
<feature type="domain" description="GH16" evidence="4">
    <location>
        <begin position="102"/>
        <end position="372"/>
    </location>
</feature>
<dbReference type="GO" id="GO:0004553">
    <property type="term" value="F:hydrolase activity, hydrolyzing O-glycosyl compounds"/>
    <property type="evidence" value="ECO:0007669"/>
    <property type="project" value="InterPro"/>
</dbReference>
<feature type="signal peptide" evidence="3">
    <location>
        <begin position="1"/>
        <end position="20"/>
    </location>
</feature>
<sequence length="372" mass="39291">MFAALVLASALICGCGSGNSGGTTTTPPPETKAATPTVTTTPAQNSAVVASLATTTSGATIYYTLDGSTPTNLSQVYQAPFLVSSNLTVKAIAVASGDQNSDVASQSFSPSIASGTLVWTDEFANSGTASALPDSKVWTYDTGYQCCGNNEQETYCAAGSTTAPCDPNNPNAYIDTTGILHITARNPSGTTYTSARLKTEGQFSFMYGRIEARIKVPESQGMWPAFWLLGNNIVKLSWPACGELDVMEHIDGSNPPLYAGGAPVGHDWMQSSIHGTNLNGGTPFTESGFSAAAWHTYGMIWTKGQIQFYVDDPSNVYETFTPNSQGGTWPFDDGPQFVILNLAVGGSWPGNVDSTTVFPGDMQVDYVRIYTD</sequence>
<gene>
    <name evidence="5" type="ORF">P8935_19725</name>
</gene>
<comment type="similarity">
    <text evidence="1">Belongs to the glycosyl hydrolase 16 family.</text>
</comment>
<reference evidence="5" key="1">
    <citation type="submission" date="2023-03" db="EMBL/GenBank/DDBJ databases">
        <title>Edaphobacter sp.</title>
        <authorList>
            <person name="Huber K.J."/>
            <person name="Papendorf J."/>
            <person name="Pilke C."/>
            <person name="Bunk B."/>
            <person name="Sproeer C."/>
            <person name="Pester M."/>
        </authorList>
    </citation>
    <scope>NUCLEOTIDE SEQUENCE</scope>
    <source>
        <strain evidence="5">DSM 110680</strain>
    </source>
</reference>
<dbReference type="GO" id="GO:0005975">
    <property type="term" value="P:carbohydrate metabolic process"/>
    <property type="evidence" value="ECO:0007669"/>
    <property type="project" value="InterPro"/>
</dbReference>
<dbReference type="CDD" id="cd08023">
    <property type="entry name" value="GH16_laminarinase_like"/>
    <property type="match status" value="1"/>
</dbReference>
<feature type="region of interest" description="Disordered" evidence="2">
    <location>
        <begin position="19"/>
        <end position="40"/>
    </location>
</feature>
<dbReference type="InterPro" id="IPR050546">
    <property type="entry name" value="Glycosyl_Hydrlase_16"/>
</dbReference>
<dbReference type="Pfam" id="PF13287">
    <property type="entry name" value="Fn3_assoc"/>
    <property type="match status" value="1"/>
</dbReference>
<keyword evidence="3" id="KW-0732">Signal</keyword>